<dbReference type="InterPro" id="IPR034660">
    <property type="entry name" value="DinB/YfiT-like"/>
</dbReference>
<dbReference type="EMBL" id="FXTN01000001">
    <property type="protein sequence ID" value="SMO34441.1"/>
    <property type="molecule type" value="Genomic_DNA"/>
</dbReference>
<dbReference type="InterPro" id="IPR011466">
    <property type="entry name" value="DUF1572"/>
</dbReference>
<protein>
    <recommendedName>
        <fullName evidence="3">DinB superfamily protein</fullName>
    </recommendedName>
</protein>
<organism evidence="1 2">
    <name type="scientific">Pedobacter westerhofensis</name>
    <dbReference type="NCBI Taxonomy" id="425512"/>
    <lineage>
        <taxon>Bacteria</taxon>
        <taxon>Pseudomonadati</taxon>
        <taxon>Bacteroidota</taxon>
        <taxon>Sphingobacteriia</taxon>
        <taxon>Sphingobacteriales</taxon>
        <taxon>Sphingobacteriaceae</taxon>
        <taxon>Pedobacter</taxon>
    </lineage>
</organism>
<reference evidence="1 2" key="1">
    <citation type="submission" date="2017-05" db="EMBL/GenBank/DDBJ databases">
        <authorList>
            <person name="Varghese N."/>
            <person name="Submissions S."/>
        </authorList>
    </citation>
    <scope>NUCLEOTIDE SEQUENCE [LARGE SCALE GENOMIC DNA]</scope>
    <source>
        <strain evidence="1 2">DSM 19036</strain>
    </source>
</reference>
<sequence length="154" mass="17878">MNINYYIILYTRDLNRLIDELKSYPDEEAIWEVLPGTTNAAGNLVQHLIGNLKTYIGNPFGNIGYVRDRDAEFAARLFTRDEFIDQLEELIGIVSLSLSKIPNEAMDAIYPREILSIHPDQTIEYVLVHLAAHLSYHLGQVNYQRRFVVQRQWI</sequence>
<dbReference type="Proteomes" id="UP000320300">
    <property type="component" value="Unassembled WGS sequence"/>
</dbReference>
<dbReference type="RefSeq" id="WP_142526332.1">
    <property type="nucleotide sequence ID" value="NZ_CBCSJO010000002.1"/>
</dbReference>
<evidence type="ECO:0000313" key="1">
    <source>
        <dbReference type="EMBL" id="SMO34441.1"/>
    </source>
</evidence>
<dbReference type="OrthoDB" id="893570at2"/>
<keyword evidence="2" id="KW-1185">Reference proteome</keyword>
<gene>
    <name evidence="1" type="ORF">SAMN06265348_101218</name>
</gene>
<name>A0A521AI62_9SPHI</name>
<dbReference type="AlphaFoldDB" id="A0A521AI62"/>
<evidence type="ECO:0008006" key="3">
    <source>
        <dbReference type="Google" id="ProtNLM"/>
    </source>
</evidence>
<dbReference type="Pfam" id="PF07609">
    <property type="entry name" value="DUF1572"/>
    <property type="match status" value="1"/>
</dbReference>
<evidence type="ECO:0000313" key="2">
    <source>
        <dbReference type="Proteomes" id="UP000320300"/>
    </source>
</evidence>
<proteinExistence type="predicted"/>
<dbReference type="Gene3D" id="1.20.120.450">
    <property type="entry name" value="dinb family like domain"/>
    <property type="match status" value="1"/>
</dbReference>
<dbReference type="SUPFAM" id="SSF109854">
    <property type="entry name" value="DinB/YfiT-like putative metalloenzymes"/>
    <property type="match status" value="1"/>
</dbReference>
<accession>A0A521AI62</accession>